<dbReference type="InterPro" id="IPR043502">
    <property type="entry name" value="DNA/RNA_pol_sf"/>
</dbReference>
<reference evidence="2 3" key="1">
    <citation type="journal article" date="2021" name="Hortic Res">
        <title>Chromosome-scale assembly of the Dendrobium chrysotoxum genome enhances the understanding of orchid evolution.</title>
        <authorList>
            <person name="Zhang Y."/>
            <person name="Zhang G.Q."/>
            <person name="Zhang D."/>
            <person name="Liu X.D."/>
            <person name="Xu X.Y."/>
            <person name="Sun W.H."/>
            <person name="Yu X."/>
            <person name="Zhu X."/>
            <person name="Wang Z.W."/>
            <person name="Zhao X."/>
            <person name="Zhong W.Y."/>
            <person name="Chen H."/>
            <person name="Yin W.L."/>
            <person name="Huang T."/>
            <person name="Niu S.C."/>
            <person name="Liu Z.J."/>
        </authorList>
    </citation>
    <scope>NUCLEOTIDE SEQUENCE [LARGE SCALE GENOMIC DNA]</scope>
    <source>
        <strain evidence="2">Lindl</strain>
    </source>
</reference>
<dbReference type="PROSITE" id="PS50878">
    <property type="entry name" value="RT_POL"/>
    <property type="match status" value="1"/>
</dbReference>
<name>A0AAV7G3K8_DENCH</name>
<evidence type="ECO:0000313" key="2">
    <source>
        <dbReference type="EMBL" id="KAH0450032.1"/>
    </source>
</evidence>
<dbReference type="InterPro" id="IPR024937">
    <property type="entry name" value="Domain_X"/>
</dbReference>
<dbReference type="SUPFAM" id="SSF56672">
    <property type="entry name" value="DNA/RNA polymerases"/>
    <property type="match status" value="1"/>
</dbReference>
<dbReference type="GO" id="GO:0003964">
    <property type="term" value="F:RNA-directed DNA polymerase activity"/>
    <property type="evidence" value="ECO:0007669"/>
    <property type="project" value="TreeGrafter"/>
</dbReference>
<proteinExistence type="predicted"/>
<evidence type="ECO:0000259" key="1">
    <source>
        <dbReference type="PROSITE" id="PS50878"/>
    </source>
</evidence>
<organism evidence="2 3">
    <name type="scientific">Dendrobium chrysotoxum</name>
    <name type="common">Orchid</name>
    <dbReference type="NCBI Taxonomy" id="161865"/>
    <lineage>
        <taxon>Eukaryota</taxon>
        <taxon>Viridiplantae</taxon>
        <taxon>Streptophyta</taxon>
        <taxon>Embryophyta</taxon>
        <taxon>Tracheophyta</taxon>
        <taxon>Spermatophyta</taxon>
        <taxon>Magnoliopsida</taxon>
        <taxon>Liliopsida</taxon>
        <taxon>Asparagales</taxon>
        <taxon>Orchidaceae</taxon>
        <taxon>Epidendroideae</taxon>
        <taxon>Malaxideae</taxon>
        <taxon>Dendrobiinae</taxon>
        <taxon>Dendrobium</taxon>
    </lineage>
</organism>
<feature type="domain" description="Reverse transcriptase" evidence="1">
    <location>
        <begin position="219"/>
        <end position="495"/>
    </location>
</feature>
<dbReference type="InterPro" id="IPR000477">
    <property type="entry name" value="RT_dom"/>
</dbReference>
<dbReference type="PANTHER" id="PTHR33642:SF3">
    <property type="entry name" value="NUCLEAR INTRON MATURASE 4, MITOCHONDRIAL"/>
    <property type="match status" value="1"/>
</dbReference>
<dbReference type="GO" id="GO:0006315">
    <property type="term" value="P:homing of group II introns"/>
    <property type="evidence" value="ECO:0007669"/>
    <property type="project" value="TreeGrafter"/>
</dbReference>
<dbReference type="GO" id="GO:0005739">
    <property type="term" value="C:mitochondrion"/>
    <property type="evidence" value="ECO:0007669"/>
    <property type="project" value="TreeGrafter"/>
</dbReference>
<dbReference type="Proteomes" id="UP000775213">
    <property type="component" value="Unassembled WGS sequence"/>
</dbReference>
<evidence type="ECO:0000313" key="3">
    <source>
        <dbReference type="Proteomes" id="UP000775213"/>
    </source>
</evidence>
<dbReference type="EMBL" id="JAGFBR010000018">
    <property type="protein sequence ID" value="KAH0450032.1"/>
    <property type="molecule type" value="Genomic_DNA"/>
</dbReference>
<dbReference type="AlphaFoldDB" id="A0AAV7G3K8"/>
<keyword evidence="3" id="KW-1185">Reference proteome</keyword>
<sequence>MTLVGRATKVRRTVFDGRLGSERSLPGDRGVSACCHPPKDALGGATNPSVSLPATSPTGAGPTVIFFPAGIDNHDVENVVQNGSTLVADAEEDRCRQVSGDKVGGWFRHFGERFLLEDVEDSPRKGDPTVSLAKSLACLTDEPLSTENQNAKSPSELKRLIEVRIKKMVKARYLNEKFYDLMDVVIANAETLRDCYDLVRLNSHVELTTQTDNLCFSTMAKQITNGDFDVKENSVTMYEKSDQRQCLVLPNLKLRVIQEAVRVVLEVVYRPHFSKISHGCRSGRGHRSALRYVQREIHNSDWWFTISMRKVADINVLSKLISVMEEKIQDVKLFQFIYQLFDAQVLNLVFGVFPKGHGLPQEGVLSPILTNIYLGMFDSEVIRMSLRYEGLGLGSNEEKGLEQPKLRWWFRSQIKKSGDSSKEKVEATEGNKLNVCRYMDEILVFVSGSRDVAMSLKSDILNFLMSSLHLDVENQMDPLAVDVNSHVLQFLGTSIQVRTREAEALRAVHKLKDKVQMFVSQKQKVWDSLTVRIGKKWLGWGLRRIKESEIKQLGLSTPILDHLSQFRKPGMKTDHWFKALMKIWMQDVNAKVEADEEAILSKYIVEPALPQDLRESFYNFRKHAMDYVSSESATTLELLKSSLNETRSEQYSNKKVIALEAPTSCIKSSLLSYGIVGLQGYPKHVSSLVLQDDDLIICWFSGLIQRWLKWYSEFENFGYIKLLIIQCVRKSCTRTLGAKYQVPEELIEKNYDSELSCIPITDEVEAEMASKPCGISYSFDNNEALSYGTCNSGLCLLSLSRVKAPSRVFNCFVMGCTAASPSMYTLHVKGRQRFPGWKTGFSSSIHPSLNRRRIGLCNRHVKALYLGQISLQSIEFGVLRKLST</sequence>
<dbReference type="CDD" id="cd01651">
    <property type="entry name" value="RT_G2_intron"/>
    <property type="match status" value="1"/>
</dbReference>
<comment type="caution">
    <text evidence="2">The sequence shown here is derived from an EMBL/GenBank/DDBJ whole genome shotgun (WGS) entry which is preliminary data.</text>
</comment>
<protein>
    <recommendedName>
        <fullName evidence="1">Reverse transcriptase domain-containing protein</fullName>
    </recommendedName>
</protein>
<dbReference type="PANTHER" id="PTHR33642">
    <property type="entry name" value="COX1/OXI3 INTRON 1 PROTEIN-RELATED"/>
    <property type="match status" value="1"/>
</dbReference>
<gene>
    <name evidence="2" type="ORF">IEQ34_020724</name>
</gene>
<dbReference type="Pfam" id="PF01348">
    <property type="entry name" value="Intron_maturas2"/>
    <property type="match status" value="1"/>
</dbReference>
<dbReference type="GO" id="GO:0090615">
    <property type="term" value="P:mitochondrial mRNA processing"/>
    <property type="evidence" value="ECO:0007669"/>
    <property type="project" value="TreeGrafter"/>
</dbReference>
<accession>A0AAV7G3K8</accession>